<dbReference type="InterPro" id="IPR009057">
    <property type="entry name" value="Homeodomain-like_sf"/>
</dbReference>
<dbReference type="InterPro" id="IPR050109">
    <property type="entry name" value="HTH-type_TetR-like_transc_reg"/>
</dbReference>
<evidence type="ECO:0000256" key="1">
    <source>
        <dbReference type="ARBA" id="ARBA00023015"/>
    </source>
</evidence>
<dbReference type="Pfam" id="PF00440">
    <property type="entry name" value="TetR_N"/>
    <property type="match status" value="1"/>
</dbReference>
<keyword evidence="1" id="KW-0805">Transcription regulation</keyword>
<proteinExistence type="predicted"/>
<evidence type="ECO:0000256" key="4">
    <source>
        <dbReference type="PROSITE-ProRule" id="PRU00335"/>
    </source>
</evidence>
<evidence type="ECO:0000313" key="7">
    <source>
        <dbReference type="Proteomes" id="UP000229081"/>
    </source>
</evidence>
<keyword evidence="3" id="KW-0804">Transcription</keyword>
<feature type="domain" description="HTH tetR-type" evidence="5">
    <location>
        <begin position="10"/>
        <end position="70"/>
    </location>
</feature>
<dbReference type="PRINTS" id="PR00455">
    <property type="entry name" value="HTHTETR"/>
</dbReference>
<name>A0A2K8MLF7_9SPHN</name>
<organism evidence="6 7">
    <name type="scientific">Sphingomonas psychrotolerans</name>
    <dbReference type="NCBI Taxonomy" id="1327635"/>
    <lineage>
        <taxon>Bacteria</taxon>
        <taxon>Pseudomonadati</taxon>
        <taxon>Pseudomonadota</taxon>
        <taxon>Alphaproteobacteria</taxon>
        <taxon>Sphingomonadales</taxon>
        <taxon>Sphingomonadaceae</taxon>
        <taxon>Sphingomonas</taxon>
    </lineage>
</organism>
<feature type="DNA-binding region" description="H-T-H motif" evidence="4">
    <location>
        <begin position="33"/>
        <end position="52"/>
    </location>
</feature>
<protein>
    <submittedName>
        <fullName evidence="6">TetR family transcriptional regulator</fullName>
    </submittedName>
</protein>
<dbReference type="EMBL" id="CP024923">
    <property type="protein sequence ID" value="ATY32589.1"/>
    <property type="molecule type" value="Genomic_DNA"/>
</dbReference>
<dbReference type="InterPro" id="IPR001647">
    <property type="entry name" value="HTH_TetR"/>
</dbReference>
<dbReference type="KEGG" id="sphc:CVN68_11900"/>
<dbReference type="Proteomes" id="UP000229081">
    <property type="component" value="Chromosome"/>
</dbReference>
<dbReference type="SUPFAM" id="SSF46689">
    <property type="entry name" value="Homeodomain-like"/>
    <property type="match status" value="1"/>
</dbReference>
<keyword evidence="7" id="KW-1185">Reference proteome</keyword>
<evidence type="ECO:0000259" key="5">
    <source>
        <dbReference type="PROSITE" id="PS50977"/>
    </source>
</evidence>
<gene>
    <name evidence="6" type="ORF">CVN68_11900</name>
</gene>
<dbReference type="SUPFAM" id="SSF48498">
    <property type="entry name" value="Tetracyclin repressor-like, C-terminal domain"/>
    <property type="match status" value="1"/>
</dbReference>
<dbReference type="PANTHER" id="PTHR30055">
    <property type="entry name" value="HTH-TYPE TRANSCRIPTIONAL REGULATOR RUTR"/>
    <property type="match status" value="1"/>
</dbReference>
<sequence>MGRRSDHTRTELEALMIAAGHALLAEKGYAAFSAREVAKRVGYSVGTLYNVFDTHDDLMLAINTRTFLEWAAAIAARLETAGEDRIAVLVDSYFDFATANRNLWMAIYDHRLPEGAPFPDRYAQDRRRLTIIVEQEIARVLPPDREDLAPPLARSLLATVHGHCVFLLNGTFALLEEEHPREAALARAREALEAARSGSPADTGRF</sequence>
<dbReference type="InterPro" id="IPR036271">
    <property type="entry name" value="Tet_transcr_reg_TetR-rel_C_sf"/>
</dbReference>
<dbReference type="Gene3D" id="1.10.357.10">
    <property type="entry name" value="Tetracycline Repressor, domain 2"/>
    <property type="match status" value="1"/>
</dbReference>
<keyword evidence="2 4" id="KW-0238">DNA-binding</keyword>
<dbReference type="GO" id="GO:0000976">
    <property type="term" value="F:transcription cis-regulatory region binding"/>
    <property type="evidence" value="ECO:0007669"/>
    <property type="project" value="TreeGrafter"/>
</dbReference>
<dbReference type="GO" id="GO:0003700">
    <property type="term" value="F:DNA-binding transcription factor activity"/>
    <property type="evidence" value="ECO:0007669"/>
    <property type="project" value="TreeGrafter"/>
</dbReference>
<evidence type="ECO:0000256" key="3">
    <source>
        <dbReference type="ARBA" id="ARBA00023163"/>
    </source>
</evidence>
<dbReference type="Pfam" id="PF13305">
    <property type="entry name" value="TetR_C_33"/>
    <property type="match status" value="1"/>
</dbReference>
<dbReference type="InterPro" id="IPR025996">
    <property type="entry name" value="MT1864/Rv1816-like_C"/>
</dbReference>
<evidence type="ECO:0000313" key="6">
    <source>
        <dbReference type="EMBL" id="ATY32589.1"/>
    </source>
</evidence>
<dbReference type="OrthoDB" id="7223515at2"/>
<dbReference type="PROSITE" id="PS50977">
    <property type="entry name" value="HTH_TETR_2"/>
    <property type="match status" value="1"/>
</dbReference>
<accession>A0A2K8MLF7</accession>
<evidence type="ECO:0000256" key="2">
    <source>
        <dbReference type="ARBA" id="ARBA00023125"/>
    </source>
</evidence>
<dbReference type="PANTHER" id="PTHR30055:SF234">
    <property type="entry name" value="HTH-TYPE TRANSCRIPTIONAL REGULATOR BETI"/>
    <property type="match status" value="1"/>
</dbReference>
<dbReference type="AlphaFoldDB" id="A0A2K8MLF7"/>
<reference evidence="6 7" key="1">
    <citation type="submission" date="2017-11" db="EMBL/GenBank/DDBJ databases">
        <title>Complete genome sequence of Sphingomonas sp. Strain Cra20, a psychrotolerant potential plant growth promoting rhizobacteria.</title>
        <authorList>
            <person name="Luo Y."/>
        </authorList>
    </citation>
    <scope>NUCLEOTIDE SEQUENCE [LARGE SCALE GENOMIC DNA]</scope>
    <source>
        <strain evidence="6 7">Cra20</strain>
    </source>
</reference>